<dbReference type="InterPro" id="IPR000847">
    <property type="entry name" value="LysR_HTH_N"/>
</dbReference>
<protein>
    <submittedName>
        <fullName evidence="6">DNA-binding transcriptional regulator, LysR family</fullName>
    </submittedName>
</protein>
<comment type="similarity">
    <text evidence="1">Belongs to the LysR transcriptional regulatory family.</text>
</comment>
<keyword evidence="2" id="KW-0805">Transcription regulation</keyword>
<dbReference type="InterPro" id="IPR036388">
    <property type="entry name" value="WH-like_DNA-bd_sf"/>
</dbReference>
<dbReference type="EMBL" id="FQXV01000009">
    <property type="protein sequence ID" value="SHI12205.1"/>
    <property type="molecule type" value="Genomic_DNA"/>
</dbReference>
<dbReference type="SUPFAM" id="SSF46785">
    <property type="entry name" value="Winged helix' DNA-binding domain"/>
    <property type="match status" value="1"/>
</dbReference>
<dbReference type="Gene3D" id="3.40.190.10">
    <property type="entry name" value="Periplasmic binding protein-like II"/>
    <property type="match status" value="2"/>
</dbReference>
<feature type="domain" description="HTH lysR-type" evidence="5">
    <location>
        <begin position="4"/>
        <end position="61"/>
    </location>
</feature>
<organism evidence="6 7">
    <name type="scientific">Sporobacter termitidis DSM 10068</name>
    <dbReference type="NCBI Taxonomy" id="1123282"/>
    <lineage>
        <taxon>Bacteria</taxon>
        <taxon>Bacillati</taxon>
        <taxon>Bacillota</taxon>
        <taxon>Clostridia</taxon>
        <taxon>Eubacteriales</taxon>
        <taxon>Oscillospiraceae</taxon>
        <taxon>Sporobacter</taxon>
    </lineage>
</organism>
<evidence type="ECO:0000256" key="1">
    <source>
        <dbReference type="ARBA" id="ARBA00009437"/>
    </source>
</evidence>
<dbReference type="Proteomes" id="UP000183995">
    <property type="component" value="Unassembled WGS sequence"/>
</dbReference>
<name>A0A1M5YJL6_9FIRM</name>
<gene>
    <name evidence="6" type="ORF">SAMN02745823_02554</name>
</gene>
<evidence type="ECO:0000256" key="2">
    <source>
        <dbReference type="ARBA" id="ARBA00023015"/>
    </source>
</evidence>
<dbReference type="InterPro" id="IPR036390">
    <property type="entry name" value="WH_DNA-bd_sf"/>
</dbReference>
<dbReference type="PANTHER" id="PTHR30346:SF17">
    <property type="entry name" value="LYSR FAMILY TRANSCRIPTIONAL REGULATOR"/>
    <property type="match status" value="1"/>
</dbReference>
<dbReference type="STRING" id="1123282.SAMN02745823_02554"/>
<dbReference type="Gene3D" id="1.10.10.10">
    <property type="entry name" value="Winged helix-like DNA-binding domain superfamily/Winged helix DNA-binding domain"/>
    <property type="match status" value="1"/>
</dbReference>
<dbReference type="RefSeq" id="WP_073079618.1">
    <property type="nucleotide sequence ID" value="NZ_FQXV01000009.1"/>
</dbReference>
<reference evidence="6 7" key="1">
    <citation type="submission" date="2016-11" db="EMBL/GenBank/DDBJ databases">
        <authorList>
            <person name="Jaros S."/>
            <person name="Januszkiewicz K."/>
            <person name="Wedrychowicz H."/>
        </authorList>
    </citation>
    <scope>NUCLEOTIDE SEQUENCE [LARGE SCALE GENOMIC DNA]</scope>
    <source>
        <strain evidence="6 7">DSM 10068</strain>
    </source>
</reference>
<dbReference type="InterPro" id="IPR005119">
    <property type="entry name" value="LysR_subst-bd"/>
</dbReference>
<dbReference type="Pfam" id="PF03466">
    <property type="entry name" value="LysR_substrate"/>
    <property type="match status" value="1"/>
</dbReference>
<dbReference type="CDD" id="cd05466">
    <property type="entry name" value="PBP2_LTTR_substrate"/>
    <property type="match status" value="1"/>
</dbReference>
<evidence type="ECO:0000256" key="4">
    <source>
        <dbReference type="ARBA" id="ARBA00023163"/>
    </source>
</evidence>
<dbReference type="GO" id="GO:0032993">
    <property type="term" value="C:protein-DNA complex"/>
    <property type="evidence" value="ECO:0007669"/>
    <property type="project" value="TreeGrafter"/>
</dbReference>
<sequence>MYNITFQQMEAFLTVAKYLNLSKAADAMFISQSALSKTLQRFEEGVELQLFTRSNQGLSLTDEGKYLYSNLETLYYNMNKTIKTARSASEQAKTLRIVAPSSFDAAADFDRLKAIVAKYRSKYPHVMINVTLFDFRELRQTLEFGDADLIFTQDFSVADMQDISFRRISKFERFIAISACHPLAASDTLDYAALSSEVFYAVPIPKDLSNLNDTLEKCGRMGFTPKGLEFVPNFLTLLYNIRQGCGVGIIGRFNYLGFDDIKYYPLPEPENHHVVVAWRPDRLSSEARGFINLIAGESVSA</sequence>
<dbReference type="PANTHER" id="PTHR30346">
    <property type="entry name" value="TRANSCRIPTIONAL DUAL REGULATOR HCAR-RELATED"/>
    <property type="match status" value="1"/>
</dbReference>
<accession>A0A1M5YJL6</accession>
<keyword evidence="4" id="KW-0804">Transcription</keyword>
<dbReference type="OrthoDB" id="9785745at2"/>
<evidence type="ECO:0000313" key="7">
    <source>
        <dbReference type="Proteomes" id="UP000183995"/>
    </source>
</evidence>
<dbReference type="GO" id="GO:0003700">
    <property type="term" value="F:DNA-binding transcription factor activity"/>
    <property type="evidence" value="ECO:0007669"/>
    <property type="project" value="InterPro"/>
</dbReference>
<evidence type="ECO:0000256" key="3">
    <source>
        <dbReference type="ARBA" id="ARBA00023125"/>
    </source>
</evidence>
<dbReference type="GO" id="GO:0003677">
    <property type="term" value="F:DNA binding"/>
    <property type="evidence" value="ECO:0007669"/>
    <property type="project" value="UniProtKB-KW"/>
</dbReference>
<dbReference type="AlphaFoldDB" id="A0A1M5YJL6"/>
<evidence type="ECO:0000313" key="6">
    <source>
        <dbReference type="EMBL" id="SHI12205.1"/>
    </source>
</evidence>
<keyword evidence="7" id="KW-1185">Reference proteome</keyword>
<dbReference type="Pfam" id="PF00126">
    <property type="entry name" value="HTH_1"/>
    <property type="match status" value="1"/>
</dbReference>
<keyword evidence="3 6" id="KW-0238">DNA-binding</keyword>
<dbReference type="SUPFAM" id="SSF53850">
    <property type="entry name" value="Periplasmic binding protein-like II"/>
    <property type="match status" value="1"/>
</dbReference>
<proteinExistence type="inferred from homology"/>
<dbReference type="PROSITE" id="PS50931">
    <property type="entry name" value="HTH_LYSR"/>
    <property type="match status" value="1"/>
</dbReference>
<evidence type="ECO:0000259" key="5">
    <source>
        <dbReference type="PROSITE" id="PS50931"/>
    </source>
</evidence>